<evidence type="ECO:0000313" key="1">
    <source>
        <dbReference type="EMBL" id="MDA5194499.1"/>
    </source>
</evidence>
<dbReference type="InterPro" id="IPR001451">
    <property type="entry name" value="Hexapep"/>
</dbReference>
<dbReference type="PANTHER" id="PTHR13061:SF29">
    <property type="entry name" value="GAMMA CARBONIC ANHYDRASE-LIKE 1, MITOCHONDRIAL-RELATED"/>
    <property type="match status" value="1"/>
</dbReference>
<protein>
    <submittedName>
        <fullName evidence="1">Gamma carbonic anhydrase family protein</fullName>
    </submittedName>
</protein>
<dbReference type="SUPFAM" id="SSF51161">
    <property type="entry name" value="Trimeric LpxA-like enzymes"/>
    <property type="match status" value="1"/>
</dbReference>
<reference evidence="1" key="1">
    <citation type="submission" date="2022-08" db="EMBL/GenBank/DDBJ databases">
        <authorList>
            <person name="Vandamme P."/>
            <person name="Hettiarachchi A."/>
            <person name="Peeters C."/>
            <person name="Cnockaert M."/>
            <person name="Carlier A."/>
        </authorList>
    </citation>
    <scope>NUCLEOTIDE SEQUENCE</scope>
    <source>
        <strain evidence="1">LMG 31809</strain>
    </source>
</reference>
<name>A0A9X3U031_9PROT</name>
<dbReference type="Gene3D" id="2.160.10.10">
    <property type="entry name" value="Hexapeptide repeat proteins"/>
    <property type="match status" value="1"/>
</dbReference>
<dbReference type="Pfam" id="PF00132">
    <property type="entry name" value="Hexapep"/>
    <property type="match status" value="1"/>
</dbReference>
<accession>A0A9X3U031</accession>
<dbReference type="RefSeq" id="WP_274944204.1">
    <property type="nucleotide sequence ID" value="NZ_JANWOI010000004.1"/>
</dbReference>
<dbReference type="InterPro" id="IPR047324">
    <property type="entry name" value="LbH_gamma_CA-like"/>
</dbReference>
<dbReference type="PANTHER" id="PTHR13061">
    <property type="entry name" value="DYNACTIN SUBUNIT P25"/>
    <property type="match status" value="1"/>
</dbReference>
<reference evidence="1" key="2">
    <citation type="journal article" date="2023" name="Syst. Appl. Microbiol.">
        <title>Govania unica gen. nov., sp. nov., a rare biosphere bacterium that represents a novel family in the class Alphaproteobacteria.</title>
        <authorList>
            <person name="Vandamme P."/>
            <person name="Peeters C."/>
            <person name="Hettiarachchi A."/>
            <person name="Cnockaert M."/>
            <person name="Carlier A."/>
        </authorList>
    </citation>
    <scope>NUCLEOTIDE SEQUENCE</scope>
    <source>
        <strain evidence="1">LMG 31809</strain>
    </source>
</reference>
<dbReference type="EMBL" id="JANWOI010000004">
    <property type="protein sequence ID" value="MDA5194499.1"/>
    <property type="molecule type" value="Genomic_DNA"/>
</dbReference>
<evidence type="ECO:0000313" key="2">
    <source>
        <dbReference type="Proteomes" id="UP001141619"/>
    </source>
</evidence>
<comment type="caution">
    <text evidence="1">The sequence shown here is derived from an EMBL/GenBank/DDBJ whole genome shotgun (WGS) entry which is preliminary data.</text>
</comment>
<sequence length="174" mass="19170">MIFSLGERRLKTDTEQHFIAPTASVVGSVELGDWASVWFGTVMRADHDVIRLGARTNVQDGCVLHVGENEPCILGDQVTVGHMVMLHSVHVGDNSLIGNGAILLDNARIGKNVIIAANTLIPPGKEIPDGVVVMGSPYKIVREVTEKDLWLIDMSWRHYVENAQRFCRDLQAES</sequence>
<dbReference type="CDD" id="cd04645">
    <property type="entry name" value="LbH_gamma_CA_like"/>
    <property type="match status" value="1"/>
</dbReference>
<keyword evidence="2" id="KW-1185">Reference proteome</keyword>
<dbReference type="Proteomes" id="UP001141619">
    <property type="component" value="Unassembled WGS sequence"/>
</dbReference>
<dbReference type="AlphaFoldDB" id="A0A9X3U031"/>
<gene>
    <name evidence="1" type="ORF">NYP16_11110</name>
</gene>
<proteinExistence type="predicted"/>
<dbReference type="InterPro" id="IPR050484">
    <property type="entry name" value="Transf_Hexapept/Carb_Anhydrase"/>
</dbReference>
<dbReference type="InterPro" id="IPR011004">
    <property type="entry name" value="Trimer_LpxA-like_sf"/>
</dbReference>
<organism evidence="1 2">
    <name type="scientific">Govanella unica</name>
    <dbReference type="NCBI Taxonomy" id="2975056"/>
    <lineage>
        <taxon>Bacteria</taxon>
        <taxon>Pseudomonadati</taxon>
        <taxon>Pseudomonadota</taxon>
        <taxon>Alphaproteobacteria</taxon>
        <taxon>Emcibacterales</taxon>
        <taxon>Govanellaceae</taxon>
        <taxon>Govanella</taxon>
    </lineage>
</organism>